<dbReference type="PROSITE" id="PS50082">
    <property type="entry name" value="WD_REPEATS_2"/>
    <property type="match status" value="7"/>
</dbReference>
<dbReference type="InterPro" id="IPR015943">
    <property type="entry name" value="WD40/YVTN_repeat-like_dom_sf"/>
</dbReference>
<dbReference type="CDD" id="cd00200">
    <property type="entry name" value="WD40"/>
    <property type="match status" value="2"/>
</dbReference>
<feature type="repeat" description="WD" evidence="3">
    <location>
        <begin position="935"/>
        <end position="965"/>
    </location>
</feature>
<organism evidence="4 5">
    <name type="scientific">Adhaeretor mobilis</name>
    <dbReference type="NCBI Taxonomy" id="1930276"/>
    <lineage>
        <taxon>Bacteria</taxon>
        <taxon>Pseudomonadati</taxon>
        <taxon>Planctomycetota</taxon>
        <taxon>Planctomycetia</taxon>
        <taxon>Pirellulales</taxon>
        <taxon>Lacipirellulaceae</taxon>
        <taxon>Adhaeretor</taxon>
    </lineage>
</organism>
<gene>
    <name evidence="4" type="ORF">HG15A2_04690</name>
</gene>
<feature type="repeat" description="WD" evidence="3">
    <location>
        <begin position="1031"/>
        <end position="1062"/>
    </location>
</feature>
<evidence type="ECO:0000313" key="5">
    <source>
        <dbReference type="Proteomes" id="UP000319852"/>
    </source>
</evidence>
<dbReference type="OrthoDB" id="234493at2"/>
<keyword evidence="5" id="KW-1185">Reference proteome</keyword>
<dbReference type="InterPro" id="IPR001680">
    <property type="entry name" value="WD40_rpt"/>
</dbReference>
<keyword evidence="2" id="KW-0677">Repeat</keyword>
<protein>
    <submittedName>
        <fullName evidence="4">WD domain, G-beta repeat</fullName>
    </submittedName>
</protein>
<feature type="repeat" description="WD" evidence="3">
    <location>
        <begin position="1178"/>
        <end position="1209"/>
    </location>
</feature>
<dbReference type="EMBL" id="CP036263">
    <property type="protein sequence ID" value="QDS97209.1"/>
    <property type="molecule type" value="Genomic_DNA"/>
</dbReference>
<dbReference type="RefSeq" id="WP_145057400.1">
    <property type="nucleotide sequence ID" value="NZ_CP036263.1"/>
</dbReference>
<dbReference type="InterPro" id="IPR036322">
    <property type="entry name" value="WD40_repeat_dom_sf"/>
</dbReference>
<feature type="repeat" description="WD" evidence="3">
    <location>
        <begin position="695"/>
        <end position="726"/>
    </location>
</feature>
<feature type="repeat" description="WD" evidence="3">
    <location>
        <begin position="839"/>
        <end position="870"/>
    </location>
</feature>
<dbReference type="PANTHER" id="PTHR22847:SF637">
    <property type="entry name" value="WD REPEAT DOMAIN 5B"/>
    <property type="match status" value="1"/>
</dbReference>
<sequence length="1396" mass="152365">MPSTPINPRQTFLGQHMLSEASRIDEILSLDFLVKKFAAQGKESEANALFTPERFFYGFQPEDFPDDAAALGDFQEPIHLYKPVTVRPVEQDDRRRWQGGLSEVIADPDCRQQGILLVSSSGSGKTVAGQHALCDCFQAKPPEEPTLAGYIGCKLQPKGDVPKNQVLLRYLRETTHGRNASLAVVQRWLDASPPLLIFVDLNAVAPSHRDQLVIELAKFQEEQAKWGDEGHRCVTTFRSTELKGGYYNELTGNQAFLACDLTPLSIDFAQDYLEAIRKVEFLAARGWGLPLTQRNVADDISKLRELATQIRSDEHSIISTPLLMHFCTLIEGDQLDQVNNVTDLYDRVVEALLNYNSDAPAYRKRFTNQLGSLADSGSRNTIVHTVMTRAALAMLSKDANNTRLPLQDYINLVKYPVDFANDAMCPDKNIPAEQAAFTPSECSYHTNPTDWFAEGKPTPSQTDIITEFSLLRREGNDVAFLHDSLAYYFASNALQWPLGRDRRKATAPSEAWYDGTASRLSREPRRWYQPLKFLANRLENSENRLGLVERLVPADPKPGLTELVQILCRVQVVETPTEADKLLNAINTATIRYGSWCRDNSARLYPQVSHELRWHWGADHEYLKEFAHTRLNTQRDNLEPMHCTLGGWIADSNASLKLPRSISCCRILNDELIIIGCADGFVRSWNPSTGEERELVKHEYPVTALAVLGGVRVVSASDDGAVKVWSPEQLAEEAIGPEQVPTIVKHERGITALTVLAGGRVVSASRDGAVKVWSPEQLAEKGIGPEQVPTIVNHEHEVIALAVLEGGRVVSASWDGAVKVWSPEQLAEEGIGPEQVPTIVNHEHEVTALAVLEGGRVVSASRDGAVKVWSPDELSAAGIGPEQVPSVVKHEHWITALVVLEGGRVVSASLGGAVKVWSPEQLAEEAIGPEQVPTVVKHAGRVTALAVLEGGRVVSASHDGAVKVWPPEQLAEEAIGPEQVPTIVKHEHWITALTVLEGRRVVSASRDGAVKVWSPEQLAEEGIGPEQVPTIVKHARGVRALAVLERGRVVSASYDGAVKVWSPEQLAEEAIGPEQVPTIVKHDHWIHWITALTVLEGGRVVSASDDGAVKVWSPEQLAEEGIGPEQVPTVVKHALGVRALAVLEGGRVVSASHDGAVKVWSPEQLAEEAIGPKQVPTIVMHERGITALTVLEGRRVVSASEDGAVKVWSPDELSAAGIGVPSVVKDERWITALTVLEGRRVVSASEDGAVKVWSPDELSAAGIGPEQVPSVVKHEHWITALVVLEGGRVVSASLGGAVKVWSPEQLAEEGIGPEQVPTIVNHEHEVTALAVLEGGGGRVVSIGQDNRLSLVDCSSRRVLYEHAFPTTPTCVALDQTKVNLWIGFADGHVECWQVNM</sequence>
<proteinExistence type="predicted"/>
<dbReference type="Proteomes" id="UP000319852">
    <property type="component" value="Chromosome"/>
</dbReference>
<dbReference type="SUPFAM" id="SSF50978">
    <property type="entry name" value="WD40 repeat-like"/>
    <property type="match status" value="3"/>
</dbReference>
<reference evidence="4 5" key="1">
    <citation type="submission" date="2019-02" db="EMBL/GenBank/DDBJ databases">
        <title>Deep-cultivation of Planctomycetes and their phenomic and genomic characterization uncovers novel biology.</title>
        <authorList>
            <person name="Wiegand S."/>
            <person name="Jogler M."/>
            <person name="Boedeker C."/>
            <person name="Pinto D."/>
            <person name="Vollmers J."/>
            <person name="Rivas-Marin E."/>
            <person name="Kohn T."/>
            <person name="Peeters S.H."/>
            <person name="Heuer A."/>
            <person name="Rast P."/>
            <person name="Oberbeckmann S."/>
            <person name="Bunk B."/>
            <person name="Jeske O."/>
            <person name="Meyerdierks A."/>
            <person name="Storesund J.E."/>
            <person name="Kallscheuer N."/>
            <person name="Luecker S."/>
            <person name="Lage O.M."/>
            <person name="Pohl T."/>
            <person name="Merkel B.J."/>
            <person name="Hornburger P."/>
            <person name="Mueller R.-W."/>
            <person name="Bruemmer F."/>
            <person name="Labrenz M."/>
            <person name="Spormann A.M."/>
            <person name="Op den Camp H."/>
            <person name="Overmann J."/>
            <person name="Amann R."/>
            <person name="Jetten M.S.M."/>
            <person name="Mascher T."/>
            <person name="Medema M.H."/>
            <person name="Devos D.P."/>
            <person name="Kaster A.-K."/>
            <person name="Ovreas L."/>
            <person name="Rohde M."/>
            <person name="Galperin M.Y."/>
            <person name="Jogler C."/>
        </authorList>
    </citation>
    <scope>NUCLEOTIDE SEQUENCE [LARGE SCALE GENOMIC DNA]</scope>
    <source>
        <strain evidence="4 5">HG15A2</strain>
    </source>
</reference>
<evidence type="ECO:0000256" key="2">
    <source>
        <dbReference type="ARBA" id="ARBA00022737"/>
    </source>
</evidence>
<dbReference type="Gene3D" id="2.130.10.10">
    <property type="entry name" value="YVTN repeat-like/Quinoprotein amine dehydrogenase"/>
    <property type="match status" value="4"/>
</dbReference>
<accession>A0A517MQQ0</accession>
<dbReference type="KEGG" id="amob:HG15A2_04690"/>
<dbReference type="Pfam" id="PF00400">
    <property type="entry name" value="WD40"/>
    <property type="match status" value="10"/>
</dbReference>
<evidence type="ECO:0000256" key="1">
    <source>
        <dbReference type="ARBA" id="ARBA00022574"/>
    </source>
</evidence>
<evidence type="ECO:0000256" key="3">
    <source>
        <dbReference type="PROSITE-ProRule" id="PRU00221"/>
    </source>
</evidence>
<name>A0A517MQQ0_9BACT</name>
<dbReference type="SMART" id="SM00320">
    <property type="entry name" value="WD40"/>
    <property type="match status" value="16"/>
</dbReference>
<feature type="repeat" description="WD" evidence="3">
    <location>
        <begin position="791"/>
        <end position="822"/>
    </location>
</feature>
<feature type="repeat" description="WD" evidence="3">
    <location>
        <begin position="983"/>
        <end position="1014"/>
    </location>
</feature>
<keyword evidence="1 3" id="KW-0853">WD repeat</keyword>
<evidence type="ECO:0000313" key="4">
    <source>
        <dbReference type="EMBL" id="QDS97209.1"/>
    </source>
</evidence>
<dbReference type="PANTHER" id="PTHR22847">
    <property type="entry name" value="WD40 REPEAT PROTEIN"/>
    <property type="match status" value="1"/>
</dbReference>